<dbReference type="PANTHER" id="PTHR43720">
    <property type="entry name" value="2-AMINOMUCONIC SEMIALDEHYDE DEHYDROGENASE"/>
    <property type="match status" value="1"/>
</dbReference>
<reference evidence="8" key="1">
    <citation type="submission" date="2016-05" db="EMBL/GenBank/DDBJ databases">
        <title>Comparative genomics of biotechnologically important yeasts.</title>
        <authorList>
            <consortium name="DOE Joint Genome Institute"/>
            <person name="Riley R."/>
            <person name="Haridas S."/>
            <person name="Wolfe K.H."/>
            <person name="Lopes M.R."/>
            <person name="Hittinger C.T."/>
            <person name="Goker M."/>
            <person name="Salamov A."/>
            <person name="Wisecaver J."/>
            <person name="Long T.M."/>
            <person name="Aerts A.L."/>
            <person name="Barry K."/>
            <person name="Choi C."/>
            <person name="Clum A."/>
            <person name="Coughlan A.Y."/>
            <person name="Deshpande S."/>
            <person name="Douglass A.P."/>
            <person name="Hanson S.J."/>
            <person name="Klenk H.-P."/>
            <person name="Labutti K."/>
            <person name="Lapidus A."/>
            <person name="Lindquist E."/>
            <person name="Lipzen A."/>
            <person name="Meier-Kolthoff J.P."/>
            <person name="Ohm R.A."/>
            <person name="Otillar R.P."/>
            <person name="Pangilinan J."/>
            <person name="Peng Y."/>
            <person name="Rokas A."/>
            <person name="Rosa C.A."/>
            <person name="Scheuner C."/>
            <person name="Sibirny A.A."/>
            <person name="Slot J.C."/>
            <person name="Stielow J.B."/>
            <person name="Sun H."/>
            <person name="Kurtzman C.P."/>
            <person name="Blackwell M."/>
            <person name="Grigoriev I.V."/>
            <person name="Jeffries T.W."/>
        </authorList>
    </citation>
    <scope>NUCLEOTIDE SEQUENCE [LARGE SCALE GENOMIC DNA]</scope>
    <source>
        <strain evidence="8">NRRL Y-2460</strain>
    </source>
</reference>
<dbReference type="InterPro" id="IPR016163">
    <property type="entry name" value="Ald_DH_C"/>
</dbReference>
<evidence type="ECO:0000256" key="5">
    <source>
        <dbReference type="RuleBase" id="RU003345"/>
    </source>
</evidence>
<dbReference type="InterPro" id="IPR015590">
    <property type="entry name" value="Aldehyde_DH_dom"/>
</dbReference>
<dbReference type="AlphaFoldDB" id="A0A1E4TXR8"/>
<dbReference type="SUPFAM" id="SSF53720">
    <property type="entry name" value="ALDH-like"/>
    <property type="match status" value="1"/>
</dbReference>
<keyword evidence="8" id="KW-1185">Reference proteome</keyword>
<gene>
    <name evidence="7" type="ORF">PACTADRAFT_83895</name>
</gene>
<dbReference type="OrthoDB" id="310895at2759"/>
<dbReference type="InterPro" id="IPR016162">
    <property type="entry name" value="Ald_DH_N"/>
</dbReference>
<sequence length="515" mass="57062">MSQLQIDIELPTGKKYRQPRGLFINNQFVESIDKKTLDTVDPSTGKIICSVYEGNEKDVDVAVKCARDCFENVWNDISGTDRGKLMYKFAELLEEHKDLLSDIESYDSGKPRYTNAIFDIEYTVNVFRYYAGYCDKTHGRTIPVGNEKFAYYEKIPYGVVGHIVPWNYPICMAGWKIAPALAAGNVIIMKSAENTPLSILKMAELFVEAGFPPGVFNVVSGHGPVAGAALASHMDVDKISFTGSTKVGQIVQQLASSNLKAVTMECGGKSPLLICDDADLDEAAKWAAFGIMYNMGQICIGTSRIYVQENVYDKFLPKLKKRVEEVFKPGDPFGKETNIGPQVSKIQQMRILSFIDSGKKAGAKIILGGKAPSGFPEESCYIEPTIFTNVTQDMEIVQEEIFGPVVTVSKFKTDEEGIFLANDTKYGLGASIFTESYKRAHNFAKKVQSGQIWVNSTNASDFRVPFGGVKITYKKEPGYSSKVIDLEVLFDFFLTSFIFLVDSISANVGFETSFF</sequence>
<evidence type="ECO:0000313" key="7">
    <source>
        <dbReference type="EMBL" id="ODV96562.1"/>
    </source>
</evidence>
<accession>A0A1E4TXR8</accession>
<proteinExistence type="inferred from homology"/>
<evidence type="ECO:0000256" key="3">
    <source>
        <dbReference type="ARBA" id="ARBA00023027"/>
    </source>
</evidence>
<dbReference type="Proteomes" id="UP000094236">
    <property type="component" value="Unassembled WGS sequence"/>
</dbReference>
<evidence type="ECO:0000256" key="4">
    <source>
        <dbReference type="PROSITE-ProRule" id="PRU10007"/>
    </source>
</evidence>
<dbReference type="EMBL" id="KV454012">
    <property type="protein sequence ID" value="ODV96562.1"/>
    <property type="molecule type" value="Genomic_DNA"/>
</dbReference>
<name>A0A1E4TXR8_PACTA</name>
<dbReference type="Gene3D" id="3.40.309.10">
    <property type="entry name" value="Aldehyde Dehydrogenase, Chain A, domain 2"/>
    <property type="match status" value="1"/>
</dbReference>
<organism evidence="7 8">
    <name type="scientific">Pachysolen tannophilus NRRL Y-2460</name>
    <dbReference type="NCBI Taxonomy" id="669874"/>
    <lineage>
        <taxon>Eukaryota</taxon>
        <taxon>Fungi</taxon>
        <taxon>Dikarya</taxon>
        <taxon>Ascomycota</taxon>
        <taxon>Saccharomycotina</taxon>
        <taxon>Pichiomycetes</taxon>
        <taxon>Pachysolenaceae</taxon>
        <taxon>Pachysolen</taxon>
    </lineage>
</organism>
<dbReference type="Pfam" id="PF00171">
    <property type="entry name" value="Aldedh"/>
    <property type="match status" value="1"/>
</dbReference>
<comment type="similarity">
    <text evidence="1 5">Belongs to the aldehyde dehydrogenase family.</text>
</comment>
<keyword evidence="3" id="KW-0520">NAD</keyword>
<dbReference type="FunFam" id="3.40.605.10:FF:000050">
    <property type="entry name" value="Aldehyde dehydrogenase, mitochondrial"/>
    <property type="match status" value="1"/>
</dbReference>
<protein>
    <recommendedName>
        <fullName evidence="6">Aldehyde dehydrogenase domain-containing protein</fullName>
    </recommendedName>
</protein>
<dbReference type="FunFam" id="3.40.309.10:FF:000012">
    <property type="entry name" value="Betaine aldehyde dehydrogenase"/>
    <property type="match status" value="1"/>
</dbReference>
<dbReference type="STRING" id="669874.A0A1E4TXR8"/>
<evidence type="ECO:0000313" key="8">
    <source>
        <dbReference type="Proteomes" id="UP000094236"/>
    </source>
</evidence>
<evidence type="ECO:0000259" key="6">
    <source>
        <dbReference type="Pfam" id="PF00171"/>
    </source>
</evidence>
<keyword evidence="2 5" id="KW-0560">Oxidoreductase</keyword>
<dbReference type="InterPro" id="IPR016161">
    <property type="entry name" value="Ald_DH/histidinol_DH"/>
</dbReference>
<dbReference type="PANTHER" id="PTHR43720:SF2">
    <property type="entry name" value="2-AMINOMUCONIC SEMIALDEHYDE DEHYDROGENASE"/>
    <property type="match status" value="1"/>
</dbReference>
<dbReference type="PROSITE" id="PS00687">
    <property type="entry name" value="ALDEHYDE_DEHYDR_GLU"/>
    <property type="match status" value="1"/>
</dbReference>
<dbReference type="GO" id="GO:0006598">
    <property type="term" value="P:polyamine catabolic process"/>
    <property type="evidence" value="ECO:0007669"/>
    <property type="project" value="TreeGrafter"/>
</dbReference>
<dbReference type="GO" id="GO:0004029">
    <property type="term" value="F:aldehyde dehydrogenase (NAD+) activity"/>
    <property type="evidence" value="ECO:0007669"/>
    <property type="project" value="TreeGrafter"/>
</dbReference>
<feature type="active site" evidence="4">
    <location>
        <position position="265"/>
    </location>
</feature>
<evidence type="ECO:0000256" key="1">
    <source>
        <dbReference type="ARBA" id="ARBA00009986"/>
    </source>
</evidence>
<evidence type="ECO:0000256" key="2">
    <source>
        <dbReference type="ARBA" id="ARBA00023002"/>
    </source>
</evidence>
<dbReference type="Gene3D" id="3.40.605.10">
    <property type="entry name" value="Aldehyde Dehydrogenase, Chain A, domain 1"/>
    <property type="match status" value="1"/>
</dbReference>
<feature type="domain" description="Aldehyde dehydrogenase" evidence="6">
    <location>
        <begin position="29"/>
        <end position="470"/>
    </location>
</feature>
<dbReference type="InterPro" id="IPR029510">
    <property type="entry name" value="Ald_DH_CS_GLU"/>
</dbReference>